<proteinExistence type="predicted"/>
<dbReference type="EMBL" id="BSYO01000015">
    <property type="protein sequence ID" value="GMH15441.1"/>
    <property type="molecule type" value="Genomic_DNA"/>
</dbReference>
<dbReference type="AlphaFoldDB" id="A0AAD3SSA7"/>
<name>A0AAD3SSA7_NEPGR</name>
<sequence length="97" mass="10338">MVVAPSLAKITPMTLAAHFSRSPGIEENYNGSHMAMAFSNSYKSLLIDSCYPYGGVFAGRVDGSCVVCVYRYAVLHLGVTENGVNGRDVSCTVVLLS</sequence>
<dbReference type="Proteomes" id="UP001279734">
    <property type="component" value="Unassembled WGS sequence"/>
</dbReference>
<keyword evidence="2" id="KW-1185">Reference proteome</keyword>
<gene>
    <name evidence="1" type="ORF">Nepgr_017282</name>
</gene>
<evidence type="ECO:0000313" key="2">
    <source>
        <dbReference type="Proteomes" id="UP001279734"/>
    </source>
</evidence>
<organism evidence="1 2">
    <name type="scientific">Nepenthes gracilis</name>
    <name type="common">Slender pitcher plant</name>
    <dbReference type="NCBI Taxonomy" id="150966"/>
    <lineage>
        <taxon>Eukaryota</taxon>
        <taxon>Viridiplantae</taxon>
        <taxon>Streptophyta</taxon>
        <taxon>Embryophyta</taxon>
        <taxon>Tracheophyta</taxon>
        <taxon>Spermatophyta</taxon>
        <taxon>Magnoliopsida</taxon>
        <taxon>eudicotyledons</taxon>
        <taxon>Gunneridae</taxon>
        <taxon>Pentapetalae</taxon>
        <taxon>Caryophyllales</taxon>
        <taxon>Nepenthaceae</taxon>
        <taxon>Nepenthes</taxon>
    </lineage>
</organism>
<protein>
    <submittedName>
        <fullName evidence="1">Uncharacterized protein</fullName>
    </submittedName>
</protein>
<comment type="caution">
    <text evidence="1">The sequence shown here is derived from an EMBL/GenBank/DDBJ whole genome shotgun (WGS) entry which is preliminary data.</text>
</comment>
<accession>A0AAD3SSA7</accession>
<evidence type="ECO:0000313" key="1">
    <source>
        <dbReference type="EMBL" id="GMH15441.1"/>
    </source>
</evidence>
<reference evidence="1" key="1">
    <citation type="submission" date="2023-05" db="EMBL/GenBank/DDBJ databases">
        <title>Nepenthes gracilis genome sequencing.</title>
        <authorList>
            <person name="Fukushima K."/>
        </authorList>
    </citation>
    <scope>NUCLEOTIDE SEQUENCE</scope>
    <source>
        <strain evidence="1">SING2019-196</strain>
    </source>
</reference>